<dbReference type="PANTHER" id="PTHR21596">
    <property type="entry name" value="RIBONUCLEASE P SUBUNIT P38"/>
    <property type="match status" value="1"/>
</dbReference>
<evidence type="ECO:0000313" key="8">
    <source>
        <dbReference type="EMBL" id="KAJ0191465.1"/>
    </source>
</evidence>
<dbReference type="OrthoDB" id="1892195at2759"/>
<sequence length="638" mass="74443">MTEDHMEQSSDEDSDSELEEYEEKSYEELKGGKYHIKLPNESFTCPFCSNKKKHDYQYKDLLQHATMVGKTDSKKRSKKDKANHLALSKYLNKDLSEASGSLQVNNEVDHLADHDGDEMFVWPWKGIVVNLPVKLTDGRYVGSSGSSLRDELTMKGFNPTRVIPLWNFRGHSGSAVVEFKKDWTGFNNAMSFEKAYEADHHGKKDWNPGNDHTHSSGIYCWVARGDDYRSNNIIGEHLRKIADLMTISDIMEEEDHKEIQLKSTLTNVIEVKKRHIEEMESKYMETEVTLRNLIAEKDKIHQYYNEEFKKIQSSAREHYQKILNDHEKLKLRLESEKKELQLQGEELQKREVVNENERKILAEEIEENAARNSSLKIATAEQRKADESVLKLADDHKREKEKLHERIIMLEKKLDAKQAVELEIERLRGQLNVMKHMGDDDLEVLKKMDEIHNNLKEKEEEFVDLESLYQTLVVQERKSNDELQEARKELIEGFKEVPKGTDIGVKRMGELDNKPFYNAMKKKYNETEAEDKASEICSLWEEYLRDPNWHPFKIITINGKPQELIDESDGKLEGLKRELGEEVYKAVITALREINEFNPSGRYIITELWNFAEGRKATLKEGASCLLKMWDAKKRRRT</sequence>
<name>A0A9R1UPS8_LACSA</name>
<organism evidence="8 9">
    <name type="scientific">Lactuca sativa</name>
    <name type="common">Garden lettuce</name>
    <dbReference type="NCBI Taxonomy" id="4236"/>
    <lineage>
        <taxon>Eukaryota</taxon>
        <taxon>Viridiplantae</taxon>
        <taxon>Streptophyta</taxon>
        <taxon>Embryophyta</taxon>
        <taxon>Tracheophyta</taxon>
        <taxon>Spermatophyta</taxon>
        <taxon>Magnoliopsida</taxon>
        <taxon>eudicotyledons</taxon>
        <taxon>Gunneridae</taxon>
        <taxon>Pentapetalae</taxon>
        <taxon>asterids</taxon>
        <taxon>campanulids</taxon>
        <taxon>Asterales</taxon>
        <taxon>Asteraceae</taxon>
        <taxon>Cichorioideae</taxon>
        <taxon>Cichorieae</taxon>
        <taxon>Lactucinae</taxon>
        <taxon>Lactuca</taxon>
    </lineage>
</organism>
<dbReference type="InterPro" id="IPR038588">
    <property type="entry name" value="XS_domain_sf"/>
</dbReference>
<accession>A0A9R1UPS8</accession>
<gene>
    <name evidence="8" type="ORF">LSAT_V11C800395200</name>
</gene>
<evidence type="ECO:0008006" key="10">
    <source>
        <dbReference type="Google" id="ProtNLM"/>
    </source>
</evidence>
<feature type="domain" description="XS" evidence="5">
    <location>
        <begin position="117"/>
        <end position="229"/>
    </location>
</feature>
<evidence type="ECO:0000256" key="3">
    <source>
        <dbReference type="SAM" id="Coils"/>
    </source>
</evidence>
<dbReference type="Pfam" id="PF03469">
    <property type="entry name" value="XH"/>
    <property type="match status" value="1"/>
</dbReference>
<dbReference type="GO" id="GO:0080188">
    <property type="term" value="P:gene silencing by siRNA-directed DNA methylation"/>
    <property type="evidence" value="ECO:0007669"/>
    <property type="project" value="InterPro"/>
</dbReference>
<keyword evidence="2" id="KW-0943">RNA-mediated gene silencing</keyword>
<evidence type="ECO:0000259" key="5">
    <source>
        <dbReference type="Pfam" id="PF03468"/>
    </source>
</evidence>
<protein>
    <recommendedName>
        <fullName evidence="10">Factor of DNA methylation 1-5/IDN2 domain-containing protein</fullName>
    </recommendedName>
</protein>
<evidence type="ECO:0000256" key="1">
    <source>
        <dbReference type="ARBA" id="ARBA00023054"/>
    </source>
</evidence>
<dbReference type="InterPro" id="IPR005381">
    <property type="entry name" value="Znf-XS_domain"/>
</dbReference>
<dbReference type="EMBL" id="NBSK02000008">
    <property type="protein sequence ID" value="KAJ0191465.1"/>
    <property type="molecule type" value="Genomic_DNA"/>
</dbReference>
<proteinExistence type="predicted"/>
<keyword evidence="1 3" id="KW-0175">Coiled coil</keyword>
<feature type="coiled-coil region" evidence="3">
    <location>
        <begin position="276"/>
        <end position="350"/>
    </location>
</feature>
<feature type="domain" description="Zinc finger-XS" evidence="7">
    <location>
        <begin position="45"/>
        <end position="87"/>
    </location>
</feature>
<dbReference type="Pfam" id="PF03468">
    <property type="entry name" value="XS"/>
    <property type="match status" value="1"/>
</dbReference>
<evidence type="ECO:0000313" key="9">
    <source>
        <dbReference type="Proteomes" id="UP000235145"/>
    </source>
</evidence>
<keyword evidence="9" id="KW-1185">Reference proteome</keyword>
<dbReference type="Gramene" id="rna-gnl|WGS:NBSK|LSAT_8X15381_mrna">
    <property type="protein sequence ID" value="cds-PLY65215.1"/>
    <property type="gene ID" value="gene-LSAT_8X15381"/>
</dbReference>
<dbReference type="InterPro" id="IPR005380">
    <property type="entry name" value="XS_domain"/>
</dbReference>
<comment type="caution">
    <text evidence="8">The sequence shown here is derived from an EMBL/GenBank/DDBJ whole genome shotgun (WGS) entry which is preliminary data.</text>
</comment>
<feature type="coiled-coil region" evidence="3">
    <location>
        <begin position="393"/>
        <end position="489"/>
    </location>
</feature>
<evidence type="ECO:0000256" key="2">
    <source>
        <dbReference type="ARBA" id="ARBA00023158"/>
    </source>
</evidence>
<feature type="domain" description="Factor of DNA methylation 1-5/IDN2" evidence="6">
    <location>
        <begin position="506"/>
        <end position="636"/>
    </location>
</feature>
<feature type="compositionally biased region" description="Acidic residues" evidence="4">
    <location>
        <begin position="9"/>
        <end position="22"/>
    </location>
</feature>
<dbReference type="AlphaFoldDB" id="A0A9R1UPS8"/>
<dbReference type="PANTHER" id="PTHR21596:SF65">
    <property type="entry name" value="PROTEIN INVOLVED IN DE NOVO 2-RELATED"/>
    <property type="match status" value="1"/>
</dbReference>
<reference evidence="8 9" key="1">
    <citation type="journal article" date="2017" name="Nat. Commun.">
        <title>Genome assembly with in vitro proximity ligation data and whole-genome triplication in lettuce.</title>
        <authorList>
            <person name="Reyes-Chin-Wo S."/>
            <person name="Wang Z."/>
            <person name="Yang X."/>
            <person name="Kozik A."/>
            <person name="Arikit S."/>
            <person name="Song C."/>
            <person name="Xia L."/>
            <person name="Froenicke L."/>
            <person name="Lavelle D.O."/>
            <person name="Truco M.J."/>
            <person name="Xia R."/>
            <person name="Zhu S."/>
            <person name="Xu C."/>
            <person name="Xu H."/>
            <person name="Xu X."/>
            <person name="Cox K."/>
            <person name="Korf I."/>
            <person name="Meyers B.C."/>
            <person name="Michelmore R.W."/>
        </authorList>
    </citation>
    <scope>NUCLEOTIDE SEQUENCE [LARGE SCALE GENOMIC DNA]</scope>
    <source>
        <strain evidence="9">cv. Salinas</strain>
        <tissue evidence="8">Seedlings</tissue>
    </source>
</reference>
<evidence type="ECO:0000256" key="4">
    <source>
        <dbReference type="SAM" id="MobiDB-lite"/>
    </source>
</evidence>
<dbReference type="InterPro" id="IPR045177">
    <property type="entry name" value="FDM1-5/IDN2"/>
</dbReference>
<dbReference type="Pfam" id="PF03470">
    <property type="entry name" value="zf-XS"/>
    <property type="match status" value="1"/>
</dbReference>
<evidence type="ECO:0000259" key="6">
    <source>
        <dbReference type="Pfam" id="PF03469"/>
    </source>
</evidence>
<dbReference type="InterPro" id="IPR005379">
    <property type="entry name" value="FDM1-5/IDN2_XH"/>
</dbReference>
<feature type="region of interest" description="Disordered" evidence="4">
    <location>
        <begin position="1"/>
        <end position="26"/>
    </location>
</feature>
<dbReference type="Proteomes" id="UP000235145">
    <property type="component" value="Unassembled WGS sequence"/>
</dbReference>
<dbReference type="Gene3D" id="3.30.70.2890">
    <property type="entry name" value="XS domain"/>
    <property type="match status" value="1"/>
</dbReference>
<dbReference type="CDD" id="cd12266">
    <property type="entry name" value="RRM_like_XS"/>
    <property type="match status" value="1"/>
</dbReference>
<evidence type="ECO:0000259" key="7">
    <source>
        <dbReference type="Pfam" id="PF03470"/>
    </source>
</evidence>